<proteinExistence type="predicted"/>
<sequence>MWYTGNLKVSSEDLEKKTFDNFAHWARKLSERLSKSGMNREKCFDNGKKPMNGDLTHHAPTRITTAGKLKDFSEQRWCILHLFVSD</sequence>
<accession>A0ABR3MFP7</accession>
<organism evidence="1 2">
    <name type="scientific">Cirrhinus molitorella</name>
    <name type="common">mud carp</name>
    <dbReference type="NCBI Taxonomy" id="172907"/>
    <lineage>
        <taxon>Eukaryota</taxon>
        <taxon>Metazoa</taxon>
        <taxon>Chordata</taxon>
        <taxon>Craniata</taxon>
        <taxon>Vertebrata</taxon>
        <taxon>Euteleostomi</taxon>
        <taxon>Actinopterygii</taxon>
        <taxon>Neopterygii</taxon>
        <taxon>Teleostei</taxon>
        <taxon>Ostariophysi</taxon>
        <taxon>Cypriniformes</taxon>
        <taxon>Cyprinidae</taxon>
        <taxon>Labeoninae</taxon>
        <taxon>Labeonini</taxon>
        <taxon>Cirrhinus</taxon>
    </lineage>
</organism>
<evidence type="ECO:0000313" key="1">
    <source>
        <dbReference type="EMBL" id="KAL1263901.1"/>
    </source>
</evidence>
<keyword evidence="2" id="KW-1185">Reference proteome</keyword>
<gene>
    <name evidence="1" type="ORF">QQF64_004256</name>
</gene>
<comment type="caution">
    <text evidence="1">The sequence shown here is derived from an EMBL/GenBank/DDBJ whole genome shotgun (WGS) entry which is preliminary data.</text>
</comment>
<evidence type="ECO:0000313" key="2">
    <source>
        <dbReference type="Proteomes" id="UP001558613"/>
    </source>
</evidence>
<name>A0ABR3MFP7_9TELE</name>
<reference evidence="1 2" key="1">
    <citation type="submission" date="2023-09" db="EMBL/GenBank/DDBJ databases">
        <authorList>
            <person name="Wang M."/>
        </authorList>
    </citation>
    <scope>NUCLEOTIDE SEQUENCE [LARGE SCALE GENOMIC DNA]</scope>
    <source>
        <strain evidence="1">GT-2023</strain>
        <tissue evidence="1">Liver</tissue>
    </source>
</reference>
<dbReference type="Proteomes" id="UP001558613">
    <property type="component" value="Unassembled WGS sequence"/>
</dbReference>
<dbReference type="EMBL" id="JAYMGO010000012">
    <property type="protein sequence ID" value="KAL1263901.1"/>
    <property type="molecule type" value="Genomic_DNA"/>
</dbReference>
<protein>
    <submittedName>
        <fullName evidence="1">Uncharacterized protein</fullName>
    </submittedName>
</protein>